<name>A0A3S4F7Y9_SALET</name>
<protein>
    <submittedName>
        <fullName evidence="1">Uncharacterized protein</fullName>
    </submittedName>
</protein>
<sequence length="110" mass="12445">MIGGKHAMTYPTKKCFIFTVLMHTHRGHPQIIGVMNIFGIPTAYALSLISTGKDIFCADFHLCGRELRVGIVMPVMRECIFYGLPGLVIKLLDLSISKRYCRKAMSFFCR</sequence>
<evidence type="ECO:0000313" key="2">
    <source>
        <dbReference type="Proteomes" id="UP000273655"/>
    </source>
</evidence>
<proteinExistence type="predicted"/>
<accession>A0A3S4F7Y9</accession>
<gene>
    <name evidence="1" type="ORF">NCTC8271_03684</name>
</gene>
<evidence type="ECO:0000313" key="1">
    <source>
        <dbReference type="EMBL" id="VEA39849.1"/>
    </source>
</evidence>
<dbReference type="EMBL" id="LR134148">
    <property type="protein sequence ID" value="VEA39849.1"/>
    <property type="molecule type" value="Genomic_DNA"/>
</dbReference>
<dbReference type="AlphaFoldDB" id="A0A3S4F7Y9"/>
<dbReference type="Proteomes" id="UP000273655">
    <property type="component" value="Chromosome 1"/>
</dbReference>
<reference evidence="1 2" key="1">
    <citation type="submission" date="2018-12" db="EMBL/GenBank/DDBJ databases">
        <authorList>
            <consortium name="Pathogen Informatics"/>
        </authorList>
    </citation>
    <scope>NUCLEOTIDE SEQUENCE [LARGE SCALE GENOMIC DNA]</scope>
    <source>
        <strain evidence="1 2">NCTC8271</strain>
    </source>
</reference>
<organism evidence="1 2">
    <name type="scientific">Salmonella enterica I</name>
    <dbReference type="NCBI Taxonomy" id="59201"/>
    <lineage>
        <taxon>Bacteria</taxon>
        <taxon>Pseudomonadati</taxon>
        <taxon>Pseudomonadota</taxon>
        <taxon>Gammaproteobacteria</taxon>
        <taxon>Enterobacterales</taxon>
        <taxon>Enterobacteriaceae</taxon>
        <taxon>Salmonella</taxon>
    </lineage>
</organism>